<dbReference type="InterPro" id="IPR036942">
    <property type="entry name" value="Beta-barrel_TonB_sf"/>
</dbReference>
<keyword evidence="6 7" id="KW-0998">Cell outer membrane</keyword>
<dbReference type="InterPro" id="IPR012910">
    <property type="entry name" value="Plug_dom"/>
</dbReference>
<keyword evidence="5 7" id="KW-0472">Membrane</keyword>
<keyword evidence="4 7" id="KW-0812">Transmembrane</keyword>
<dbReference type="PROSITE" id="PS52016">
    <property type="entry name" value="TONB_DEPENDENT_REC_3"/>
    <property type="match status" value="1"/>
</dbReference>
<dbReference type="Gene3D" id="2.170.130.10">
    <property type="entry name" value="TonB-dependent receptor, plug domain"/>
    <property type="match status" value="1"/>
</dbReference>
<dbReference type="SUPFAM" id="SSF56935">
    <property type="entry name" value="Porins"/>
    <property type="match status" value="1"/>
</dbReference>
<dbReference type="EMBL" id="FRBY01000004">
    <property type="protein sequence ID" value="SHM41536.1"/>
    <property type="molecule type" value="Genomic_DNA"/>
</dbReference>
<organism evidence="9 10">
    <name type="scientific">Flavobacterium saccharophilum</name>
    <dbReference type="NCBI Taxonomy" id="29534"/>
    <lineage>
        <taxon>Bacteria</taxon>
        <taxon>Pseudomonadati</taxon>
        <taxon>Bacteroidota</taxon>
        <taxon>Flavobacteriia</taxon>
        <taxon>Flavobacteriales</taxon>
        <taxon>Flavobacteriaceae</taxon>
        <taxon>Flavobacterium</taxon>
    </lineage>
</organism>
<evidence type="ECO:0000256" key="2">
    <source>
        <dbReference type="ARBA" id="ARBA00022448"/>
    </source>
</evidence>
<dbReference type="STRING" id="29534.SAMN05444366_3201"/>
<dbReference type="NCBIfam" id="TIGR04056">
    <property type="entry name" value="OMP_RagA_SusC"/>
    <property type="match status" value="1"/>
</dbReference>
<dbReference type="NCBIfam" id="TIGR04057">
    <property type="entry name" value="SusC_RagA_signa"/>
    <property type="match status" value="1"/>
</dbReference>
<reference evidence="10" key="1">
    <citation type="submission" date="2016-11" db="EMBL/GenBank/DDBJ databases">
        <authorList>
            <person name="Varghese N."/>
            <person name="Submissions S."/>
        </authorList>
    </citation>
    <scope>NUCLEOTIDE SEQUENCE [LARGE SCALE GENOMIC DNA]</scope>
    <source>
        <strain evidence="10">DSM 1811</strain>
    </source>
</reference>
<comment type="subcellular location">
    <subcellularLocation>
        <location evidence="1 7">Cell outer membrane</location>
        <topology evidence="1 7">Multi-pass membrane protein</topology>
    </subcellularLocation>
</comment>
<dbReference type="Gene3D" id="2.60.40.1120">
    <property type="entry name" value="Carboxypeptidase-like, regulatory domain"/>
    <property type="match status" value="1"/>
</dbReference>
<dbReference type="InterPro" id="IPR008969">
    <property type="entry name" value="CarboxyPept-like_regulatory"/>
</dbReference>
<dbReference type="Pfam" id="PF07660">
    <property type="entry name" value="STN"/>
    <property type="match status" value="1"/>
</dbReference>
<comment type="similarity">
    <text evidence="7">Belongs to the TonB-dependent receptor family.</text>
</comment>
<dbReference type="SMART" id="SM00965">
    <property type="entry name" value="STN"/>
    <property type="match status" value="1"/>
</dbReference>
<dbReference type="InterPro" id="IPR011662">
    <property type="entry name" value="Secretin/TonB_short_N"/>
</dbReference>
<evidence type="ECO:0000313" key="10">
    <source>
        <dbReference type="Proteomes" id="UP000184121"/>
    </source>
</evidence>
<accession>A0A1M7IL54</accession>
<dbReference type="InterPro" id="IPR037066">
    <property type="entry name" value="Plug_dom_sf"/>
</dbReference>
<dbReference type="InterPro" id="IPR023996">
    <property type="entry name" value="TonB-dep_OMP_SusC/RagA"/>
</dbReference>
<dbReference type="SUPFAM" id="SSF49464">
    <property type="entry name" value="Carboxypeptidase regulatory domain-like"/>
    <property type="match status" value="1"/>
</dbReference>
<feature type="domain" description="Secretin/TonB short N-terminal" evidence="8">
    <location>
        <begin position="67"/>
        <end position="118"/>
    </location>
</feature>
<dbReference type="AlphaFoldDB" id="A0A1M7IL54"/>
<name>A0A1M7IL54_9FLAO</name>
<keyword evidence="2 7" id="KW-0813">Transport</keyword>
<dbReference type="GO" id="GO:0009279">
    <property type="term" value="C:cell outer membrane"/>
    <property type="evidence" value="ECO:0007669"/>
    <property type="project" value="UniProtKB-SubCell"/>
</dbReference>
<dbReference type="InterPro" id="IPR023997">
    <property type="entry name" value="TonB-dep_OMP_SusC/RagA_CS"/>
</dbReference>
<protein>
    <submittedName>
        <fullName evidence="9">TonB-linked outer membrane protein, SusC/RagA family</fullName>
    </submittedName>
</protein>
<dbReference type="Pfam" id="PF07715">
    <property type="entry name" value="Plug"/>
    <property type="match status" value="1"/>
</dbReference>
<gene>
    <name evidence="9" type="ORF">SAMN05444366_3201</name>
</gene>
<evidence type="ECO:0000256" key="3">
    <source>
        <dbReference type="ARBA" id="ARBA00022452"/>
    </source>
</evidence>
<keyword evidence="3 7" id="KW-1134">Transmembrane beta strand</keyword>
<evidence type="ECO:0000256" key="1">
    <source>
        <dbReference type="ARBA" id="ARBA00004571"/>
    </source>
</evidence>
<dbReference type="Pfam" id="PF13715">
    <property type="entry name" value="CarbopepD_reg_2"/>
    <property type="match status" value="1"/>
</dbReference>
<evidence type="ECO:0000256" key="6">
    <source>
        <dbReference type="ARBA" id="ARBA00023237"/>
    </source>
</evidence>
<evidence type="ECO:0000256" key="5">
    <source>
        <dbReference type="ARBA" id="ARBA00023136"/>
    </source>
</evidence>
<proteinExistence type="inferred from homology"/>
<dbReference type="InterPro" id="IPR039426">
    <property type="entry name" value="TonB-dep_rcpt-like"/>
</dbReference>
<sequence length="1145" mass="125434">MKLLPKCKPKKNWLNSQTWKVMKLSTILFVVLTFQVSAGVSSQTIAVSGKKVPLKKVLSDVKKQTDYVFFYDVNLLKDTPPVTINLVDASVEKVLAEIFKNTSITWVIQGKTISLISRPEIPKSTTELSLIKRQINGKVYDDKGQPLSGANVKGKGTSIVAKTDIDGSFSIELPDTINSLIISFIGMETLEVPVTNSPMTIILKSEGQKLEDVVVIGYGTTKRKDVTGAISTIKTTEIPKGANTSIDQALGGRAAGLIVTQTSGQPGAAPTVQIRGNASFASYGVLYVVDGVPIDSGADEPGSGSPFGAGVSRSPLNFINPNDVESVEVLKDASAAAIYGARAGAGVILITTKRGKKGEPKVNYSFTGAYQEPADFYDILNKQDYMVERNRITKEKYLLTQKIAPYGNTDPSSVPAFVPKFSQSEIDNAGTGINAIDAVTQSGFIRQHDLSISGGTDKTKYFVSGNFLDQEGVIKTSSYKRYTGRINLDQMITDKLKVSVNVVETKSFSDNASIGTGENENAGIILSAFYHPPTVDLIAPDGSYPLNPDYKNSPNPLSFLENTDETILNRLLTSGYVEWEIIKDLKARGNFSYDQSHSKRNVYLSKLFLYGLRNGGVASISEYSSNTSLAEYTLAYKKTLNENHHLNGIVGYSYQVRSRDGFSAGNSQFLTDSFLFNSIQVGQAPRPSVSSSKDEQVWASYFGRLGYDYRGKYILQGSIRRDGSSNFAENKKYGWFPSVSAGWKISNEEFMKKVPVISFLKLRASYGTTGNSNIGANAFAFYTAGGGANYTFGNTQTTGVYQSQIANPELSWETAAEINLGLDFGLFNDRITGTFEVYDKTISDLLSYKPLPSFSIVSSVASNVGKTQSRGFEFTLKTINIKSNDFSWITDFNIAHNKDTWKERDPEVVKTLRKFVGVNDPIRAIYGYQTDGILQIGETVPAAMPGLQPGMVKVKDLNGYDANGNLTGKPDGQLSSADAVYLGNADPGYSYGFGNTFKYKRFDLNIFMYGMFDRVKYNDDMAVAYDLSSKMGAFGWNALDMVKDRWASDNTSGKNPSGLINPYGSYTGNFFREKADFLKCRNITLGYTMTKEMFPNQKIFESLRLSIDAQNLFTVTPYSGIDPELSSFIAYPAQTSIILGLNVIF</sequence>
<dbReference type="Gene3D" id="2.40.170.20">
    <property type="entry name" value="TonB-dependent receptor, beta-barrel domain"/>
    <property type="match status" value="1"/>
</dbReference>
<evidence type="ECO:0000256" key="4">
    <source>
        <dbReference type="ARBA" id="ARBA00022692"/>
    </source>
</evidence>
<keyword evidence="10" id="KW-1185">Reference proteome</keyword>
<evidence type="ECO:0000313" key="9">
    <source>
        <dbReference type="EMBL" id="SHM41536.1"/>
    </source>
</evidence>
<evidence type="ECO:0000256" key="7">
    <source>
        <dbReference type="PROSITE-ProRule" id="PRU01360"/>
    </source>
</evidence>
<evidence type="ECO:0000259" key="8">
    <source>
        <dbReference type="SMART" id="SM00965"/>
    </source>
</evidence>
<dbReference type="Proteomes" id="UP000184121">
    <property type="component" value="Unassembled WGS sequence"/>
</dbReference>